<accession>A8A9R1</accession>
<dbReference type="eggNOG" id="arCOG02089">
    <property type="taxonomic scope" value="Archaea"/>
</dbReference>
<dbReference type="InterPro" id="IPR013783">
    <property type="entry name" value="Ig-like_fold"/>
</dbReference>
<dbReference type="PANTHER" id="PTHR35902">
    <property type="entry name" value="S-LAYER DOMAIN-LIKE PROTEIN-RELATED"/>
    <property type="match status" value="1"/>
</dbReference>
<dbReference type="HOGENOM" id="CLU_311163_0_0_2"/>
<dbReference type="GO" id="GO:0003810">
    <property type="term" value="F:protein-glutamine gamma-glutamyltransferase activity"/>
    <property type="evidence" value="ECO:0007669"/>
    <property type="project" value="InterPro"/>
</dbReference>
<dbReference type="SUPFAM" id="SSF49309">
    <property type="entry name" value="Transglutaminase, two C-terminal domains"/>
    <property type="match status" value="1"/>
</dbReference>
<reference evidence="2 3" key="1">
    <citation type="journal article" date="2008" name="Genome Biol.">
        <title>A genomic analysis of the archaeal system Ignicoccus hospitalis-Nanoarchaeum equitans.</title>
        <authorList>
            <person name="Podar M."/>
            <person name="Anderson I."/>
            <person name="Makarova K.S."/>
            <person name="Elkins J.G."/>
            <person name="Ivanova N."/>
            <person name="Wall M.A."/>
            <person name="Lykidis A."/>
            <person name="Mavromatis K."/>
            <person name="Sun H."/>
            <person name="Hudson M.E."/>
            <person name="Chen W."/>
            <person name="Deciu C."/>
            <person name="Hutchison D."/>
            <person name="Eads J.R."/>
            <person name="Anderson A."/>
            <person name="Fernandes F."/>
            <person name="Szeto E."/>
            <person name="Lapidus A."/>
            <person name="Kyrpides N.C."/>
            <person name="Saier M.H.Jr."/>
            <person name="Richardson P.M."/>
            <person name="Rachel R."/>
            <person name="Huber H."/>
            <person name="Eisen J.A."/>
            <person name="Koonin E.V."/>
            <person name="Keller M."/>
            <person name="Stetter K.O."/>
        </authorList>
    </citation>
    <scope>NUCLEOTIDE SEQUENCE [LARGE SCALE GENOMIC DNA]</scope>
    <source>
        <strain evidence="3">KIN4/I / DSM 18386 / JCM 14125</strain>
    </source>
</reference>
<dbReference type="TCDB" id="3.A.1.122.28">
    <property type="family name" value="the atp-binding cassette (abc) superfamily"/>
</dbReference>
<evidence type="ECO:0000313" key="3">
    <source>
        <dbReference type="Proteomes" id="UP000000262"/>
    </source>
</evidence>
<sequence length="944" mass="101555">MVTLALVWAAEQKPLPPSPVYLVPERANLTLGHLGSVRLKVCNPSVTLISYATFQLATEDAAVTPSTFSVGDLRPRQCKEVILNVLPLKEVIRLSFVASAAYALGNSKALGATSGSLTLFVRSPQLVMEPVEVSEVGGNVTLKFRNVGEAPFKGNIVITKPFFATLPLEVPPGGEGAAKAEVPPTSPGKYEVEYKARYGKAELEGKGLMIVNPDPRVTFKLGKVIEVCFPRKQQFVIRLFSRNAAPEPDSFKLELKGCTTLNYTVTPSSLPFTLSAVAKAGNLVLNDSVAMSYCDVSFNATELWAGVDNAVEVKVNCPLPVKGAVTLEPSPGAVDPPTLPLPGGAFVWSLPTSAKEAILKVKMFGKTFAYNFNVKPFNPEFTVTFEPRSVVEGSVVRERMCVENAWNKAVKDVIVKVEVSNWSSVATFDEVAPSQRVCLEGLVAVPWEVESLKAKVKIVAGSYSLEREEELEVKPNPEVAVPAIELETKSLGVGKDVVTIRVKNVGRGYAKGAGLSLSSPYLLYPSYVYLGDMPPDSSKVINATFFVPKDAKSVKLNAALSYCSGPLGGTCLPSQLKKEFEVPVRNYVPPNLVIAVKGEKLRGGKSNAVYVELANSGGDEARSVTLSASSGDSDVTPSYFMLGDIPPGKKVTLKLFVTPPERAEEAELKLEARYTDPWGSSYSASFTKKFKVVPKPSPHVAVNMLTTILKTGKSVLRFEVFNDGEVPAKGVELYVYSSGLPLSKSSFFIKELAPGQRALVEVPCSPNYPGTYSITVRVRYGNVSDTFNYKISVATGPVLKVHDAATFPEELSPGSSGILGFSLANVGDQSAADVKISVEAKGIRFTKKTLFLPRLSPGADVPAVFPFEVPAEAEPGTVPVTLKVSYLFQGEKYEKVFSASVIVKPRVKLSAESLGPEAMALALVVPIILLLLIKRRRSKTVVIE</sequence>
<proteinExistence type="predicted"/>
<keyword evidence="1" id="KW-1133">Transmembrane helix</keyword>
<evidence type="ECO:0000313" key="2">
    <source>
        <dbReference type="EMBL" id="ABU81663.1"/>
    </source>
</evidence>
<dbReference type="EMBL" id="CP000816">
    <property type="protein sequence ID" value="ABU81663.1"/>
    <property type="molecule type" value="Genomic_DNA"/>
</dbReference>
<dbReference type="KEGG" id="iho:Igni_0480"/>
<feature type="transmembrane region" description="Helical" evidence="1">
    <location>
        <begin position="914"/>
        <end position="933"/>
    </location>
</feature>
<evidence type="ECO:0000256" key="1">
    <source>
        <dbReference type="SAM" id="Phobius"/>
    </source>
</evidence>
<dbReference type="Gene3D" id="2.60.40.10">
    <property type="entry name" value="Immunoglobulins"/>
    <property type="match status" value="1"/>
</dbReference>
<keyword evidence="1" id="KW-0812">Transmembrane</keyword>
<dbReference type="PANTHER" id="PTHR35902:SF3">
    <property type="entry name" value="NPCBM-ASSOCIATED, NEW3 DOMAIN OF ALPHA-GALACTOSIDASE"/>
    <property type="match status" value="1"/>
</dbReference>
<dbReference type="STRING" id="453591.Igni_0480"/>
<keyword evidence="3" id="KW-1185">Reference proteome</keyword>
<protein>
    <submittedName>
        <fullName evidence="2">S-layer domain-like protein</fullName>
    </submittedName>
</protein>
<name>A8A9R1_IGNH4</name>
<dbReference type="Proteomes" id="UP000000262">
    <property type="component" value="Chromosome"/>
</dbReference>
<gene>
    <name evidence="2" type="ordered locus">Igni_0480</name>
</gene>
<organism evidence="2 3">
    <name type="scientific">Ignicoccus hospitalis (strain KIN4/I / DSM 18386 / JCM 14125)</name>
    <dbReference type="NCBI Taxonomy" id="453591"/>
    <lineage>
        <taxon>Archaea</taxon>
        <taxon>Thermoproteota</taxon>
        <taxon>Thermoprotei</taxon>
        <taxon>Desulfurococcales</taxon>
        <taxon>Desulfurococcaceae</taxon>
        <taxon>Ignicoccus</taxon>
    </lineage>
</organism>
<keyword evidence="1" id="KW-0472">Membrane</keyword>
<dbReference type="InterPro" id="IPR036238">
    <property type="entry name" value="Transglutaminase_C_sf"/>
</dbReference>
<dbReference type="AlphaFoldDB" id="A8A9R1"/>